<reference evidence="1" key="1">
    <citation type="submission" date="2020-07" db="EMBL/GenBank/DDBJ databases">
        <title>Huge and variable diversity of episymbiotic CPR bacteria and DPANN archaea in groundwater ecosystems.</title>
        <authorList>
            <person name="He C.Y."/>
            <person name="Keren R."/>
            <person name="Whittaker M."/>
            <person name="Farag I.F."/>
            <person name="Doudna J."/>
            <person name="Cate J.H.D."/>
            <person name="Banfield J.F."/>
        </authorList>
    </citation>
    <scope>NUCLEOTIDE SEQUENCE</scope>
    <source>
        <strain evidence="1">NC_groundwater_717_Ag_S-0.2um_59_8</strain>
    </source>
</reference>
<accession>A0A932GRH7</accession>
<evidence type="ECO:0000313" key="2">
    <source>
        <dbReference type="Proteomes" id="UP000741360"/>
    </source>
</evidence>
<dbReference type="Proteomes" id="UP000741360">
    <property type="component" value="Unassembled WGS sequence"/>
</dbReference>
<evidence type="ECO:0000313" key="1">
    <source>
        <dbReference type="EMBL" id="MBI3015724.1"/>
    </source>
</evidence>
<gene>
    <name evidence="1" type="ORF">HYY65_11865</name>
</gene>
<sequence>MYHRDHGPPHFHAIYGSHEAEISVRSRRVLKGRLPRRALALVKQWGKLHEAELVEAWSDAQSRVPLRPIAPLD</sequence>
<dbReference type="InterPro" id="IPR025427">
    <property type="entry name" value="DUF4160"/>
</dbReference>
<dbReference type="AlphaFoldDB" id="A0A932GRH7"/>
<organism evidence="1 2">
    <name type="scientific">Tectimicrobiota bacterium</name>
    <dbReference type="NCBI Taxonomy" id="2528274"/>
    <lineage>
        <taxon>Bacteria</taxon>
        <taxon>Pseudomonadati</taxon>
        <taxon>Nitrospinota/Tectimicrobiota group</taxon>
        <taxon>Candidatus Tectimicrobiota</taxon>
    </lineage>
</organism>
<name>A0A932GRH7_UNCTE</name>
<dbReference type="Pfam" id="PF13711">
    <property type="entry name" value="DUF4160"/>
    <property type="match status" value="1"/>
</dbReference>
<dbReference type="EMBL" id="JACPSX010000226">
    <property type="protein sequence ID" value="MBI3015724.1"/>
    <property type="molecule type" value="Genomic_DNA"/>
</dbReference>
<proteinExistence type="predicted"/>
<comment type="caution">
    <text evidence="1">The sequence shown here is derived from an EMBL/GenBank/DDBJ whole genome shotgun (WGS) entry which is preliminary data.</text>
</comment>
<protein>
    <submittedName>
        <fullName evidence="1">DUF4160 domain-containing protein</fullName>
    </submittedName>
</protein>